<dbReference type="Gene3D" id="3.40.50.2000">
    <property type="entry name" value="Glycogen Phosphorylase B"/>
    <property type="match status" value="1"/>
</dbReference>
<organism evidence="2 3">
    <name type="scientific">Nostoc commune NIES-4072</name>
    <dbReference type="NCBI Taxonomy" id="2005467"/>
    <lineage>
        <taxon>Bacteria</taxon>
        <taxon>Bacillati</taxon>
        <taxon>Cyanobacteriota</taxon>
        <taxon>Cyanophyceae</taxon>
        <taxon>Nostocales</taxon>
        <taxon>Nostocaceae</taxon>
        <taxon>Nostoc</taxon>
    </lineage>
</organism>
<feature type="domain" description="Glycosyl transferase family 1" evidence="1">
    <location>
        <begin position="158"/>
        <end position="298"/>
    </location>
</feature>
<dbReference type="PANTHER" id="PTHR12526:SF590">
    <property type="entry name" value="ALPHA-MALTOSE-1-PHOSPHATE SYNTHASE"/>
    <property type="match status" value="1"/>
</dbReference>
<dbReference type="PANTHER" id="PTHR12526">
    <property type="entry name" value="GLYCOSYLTRANSFERASE"/>
    <property type="match status" value="1"/>
</dbReference>
<dbReference type="SUPFAM" id="SSF53756">
    <property type="entry name" value="UDP-Glycosyltransferase/glycogen phosphorylase"/>
    <property type="match status" value="1"/>
</dbReference>
<dbReference type="AlphaFoldDB" id="A0A2R5FS92"/>
<comment type="caution">
    <text evidence="2">The sequence shown here is derived from an EMBL/GenBank/DDBJ whole genome shotgun (WGS) entry which is preliminary data.</text>
</comment>
<accession>A0A2R5FS92</accession>
<dbReference type="RefSeq" id="WP_109011501.1">
    <property type="nucleotide sequence ID" value="NZ_BDUD01000001.1"/>
</dbReference>
<keyword evidence="2" id="KW-0808">Transferase</keyword>
<evidence type="ECO:0000259" key="1">
    <source>
        <dbReference type="Pfam" id="PF00534"/>
    </source>
</evidence>
<dbReference type="OrthoDB" id="9790710at2"/>
<dbReference type="Pfam" id="PF00534">
    <property type="entry name" value="Glycos_transf_1"/>
    <property type="match status" value="1"/>
</dbReference>
<keyword evidence="3" id="KW-1185">Reference proteome</keyword>
<gene>
    <name evidence="2" type="ORF">NIES4072_53250</name>
</gene>
<dbReference type="Proteomes" id="UP000245124">
    <property type="component" value="Unassembled WGS sequence"/>
</dbReference>
<protein>
    <submittedName>
        <fullName evidence="2">Group 1 glycosyl transferase</fullName>
    </submittedName>
</protein>
<sequence>MAKVIIVGQKHLSTPNLPRNSRHILIRPKPFPTGRYPIEKIWYPLSSFFPWQPVWGRYQAIHSFNKILYTNKPWFITFEDHRFLYRNPQNQGEAAIYELLNNRLVLENCHKLIAISDYAKLRLIKRIEGWKIKEKISKKLDVIHPSFPVRVNESKLYHQQQNLQLIFIGNHIARKGGVVALRLAKKAEKLGLPITLHIISDLGHGSGVPTDFPDETKYVEDLKLLDLNNVVFHKNLPNDKVLELLSQSHFQLMATLHDTYGYSIIEGFSVATPAITTNVCALPEFIRHGENGYILNLPINEIRHWSNWLYEEKTKTNEYWEILNSTYDYLAEQALQQIIQFLDRSDKREHYEFLSAGALAQAQIVHNSEKQNELFDELYAAAARE</sequence>
<dbReference type="CDD" id="cd03801">
    <property type="entry name" value="GT4_PimA-like"/>
    <property type="match status" value="1"/>
</dbReference>
<evidence type="ECO:0000313" key="3">
    <source>
        <dbReference type="Proteomes" id="UP000245124"/>
    </source>
</evidence>
<name>A0A2R5FS92_NOSCO</name>
<dbReference type="InterPro" id="IPR001296">
    <property type="entry name" value="Glyco_trans_1"/>
</dbReference>
<dbReference type="EMBL" id="BDUD01000001">
    <property type="protein sequence ID" value="GBG21637.1"/>
    <property type="molecule type" value="Genomic_DNA"/>
</dbReference>
<dbReference type="GO" id="GO:0016757">
    <property type="term" value="F:glycosyltransferase activity"/>
    <property type="evidence" value="ECO:0007669"/>
    <property type="project" value="InterPro"/>
</dbReference>
<proteinExistence type="predicted"/>
<evidence type="ECO:0000313" key="2">
    <source>
        <dbReference type="EMBL" id="GBG21637.1"/>
    </source>
</evidence>
<reference evidence="2 3" key="1">
    <citation type="submission" date="2017-06" db="EMBL/GenBank/DDBJ databases">
        <title>Genome sequencing of cyanobaciteial culture collection at National Institute for Environmental Studies (NIES).</title>
        <authorList>
            <person name="Hirose Y."/>
            <person name="Shimura Y."/>
            <person name="Fujisawa T."/>
            <person name="Nakamura Y."/>
            <person name="Kawachi M."/>
        </authorList>
    </citation>
    <scope>NUCLEOTIDE SEQUENCE [LARGE SCALE GENOMIC DNA]</scope>
    <source>
        <strain evidence="2 3">NIES-4072</strain>
    </source>
</reference>